<evidence type="ECO:0000313" key="4">
    <source>
        <dbReference type="Proteomes" id="UP000276634"/>
    </source>
</evidence>
<sequence>MAAAGPFDAVMAAPFGRIGIRVDALGVREVVFLPEEVPPHAPRSPMAARAVDEIGRYLADPRHRPEVPWRVDGTPFRRRVWAALVAIPPGRAVTYGALARALGSAPRAVGQACRANPVPLLVPCHRAVAARGPGGFAGARGGAAVAVKRWLLAHEGVALAP</sequence>
<dbReference type="SUPFAM" id="SSF46767">
    <property type="entry name" value="Methylated DNA-protein cysteine methyltransferase, C-terminal domain"/>
    <property type="match status" value="1"/>
</dbReference>
<keyword evidence="3" id="KW-0808">Transferase</keyword>
<dbReference type="Pfam" id="PF01035">
    <property type="entry name" value="DNA_binding_1"/>
    <property type="match status" value="1"/>
</dbReference>
<dbReference type="InterPro" id="IPR036217">
    <property type="entry name" value="MethylDNA_cys_MeTrfase_DNAb"/>
</dbReference>
<protein>
    <submittedName>
        <fullName evidence="3">Methylated-DNA-[protein]-cysteine S-methyltransferase</fullName>
    </submittedName>
</protein>
<organism evidence="3 4">
    <name type="scientific">Inmirania thermothiophila</name>
    <dbReference type="NCBI Taxonomy" id="1750597"/>
    <lineage>
        <taxon>Bacteria</taxon>
        <taxon>Pseudomonadati</taxon>
        <taxon>Pseudomonadota</taxon>
        <taxon>Gammaproteobacteria</taxon>
        <taxon>Chromatiales</taxon>
        <taxon>Ectothiorhodospiraceae</taxon>
        <taxon>Inmirania</taxon>
    </lineage>
</organism>
<reference evidence="3 4" key="1">
    <citation type="submission" date="2018-11" db="EMBL/GenBank/DDBJ databases">
        <title>Genomic Encyclopedia of Type Strains, Phase IV (KMG-IV): sequencing the most valuable type-strain genomes for metagenomic binning, comparative biology and taxonomic classification.</title>
        <authorList>
            <person name="Goeker M."/>
        </authorList>
    </citation>
    <scope>NUCLEOTIDE SEQUENCE [LARGE SCALE GENOMIC DNA]</scope>
    <source>
        <strain evidence="3 4">DSM 100275</strain>
    </source>
</reference>
<evidence type="ECO:0000259" key="2">
    <source>
        <dbReference type="Pfam" id="PF01035"/>
    </source>
</evidence>
<evidence type="ECO:0000313" key="3">
    <source>
        <dbReference type="EMBL" id="ROR29829.1"/>
    </source>
</evidence>
<accession>A0A3N1XT74</accession>
<proteinExistence type="predicted"/>
<comment type="caution">
    <text evidence="3">The sequence shown here is derived from an EMBL/GenBank/DDBJ whole genome shotgun (WGS) entry which is preliminary data.</text>
</comment>
<dbReference type="GO" id="GO:0003908">
    <property type="term" value="F:methylated-DNA-[protein]-cysteine S-methyltransferase activity"/>
    <property type="evidence" value="ECO:0007669"/>
    <property type="project" value="InterPro"/>
</dbReference>
<evidence type="ECO:0000256" key="1">
    <source>
        <dbReference type="ARBA" id="ARBA00022763"/>
    </source>
</evidence>
<dbReference type="InterPro" id="IPR036388">
    <property type="entry name" value="WH-like_DNA-bd_sf"/>
</dbReference>
<dbReference type="PANTHER" id="PTHR10815:SF13">
    <property type="entry name" value="METHYLATED-DNA--PROTEIN-CYSTEINE METHYLTRANSFERASE"/>
    <property type="match status" value="1"/>
</dbReference>
<dbReference type="CDD" id="cd06445">
    <property type="entry name" value="ATase"/>
    <property type="match status" value="1"/>
</dbReference>
<keyword evidence="4" id="KW-1185">Reference proteome</keyword>
<dbReference type="InterPro" id="IPR014048">
    <property type="entry name" value="MethylDNA_cys_MeTrfase_DNA-bd"/>
</dbReference>
<dbReference type="SUPFAM" id="SSF53155">
    <property type="entry name" value="Methylated DNA-protein cysteine methyltransferase domain"/>
    <property type="match status" value="1"/>
</dbReference>
<dbReference type="OrthoDB" id="9802228at2"/>
<keyword evidence="1" id="KW-0227">DNA damage</keyword>
<dbReference type="AlphaFoldDB" id="A0A3N1XT74"/>
<dbReference type="EMBL" id="RJVI01000003">
    <property type="protein sequence ID" value="ROR29829.1"/>
    <property type="molecule type" value="Genomic_DNA"/>
</dbReference>
<feature type="domain" description="Methylated-DNA-[protein]-cysteine S-methyltransferase DNA binding" evidence="2">
    <location>
        <begin position="75"/>
        <end position="157"/>
    </location>
</feature>
<dbReference type="NCBIfam" id="TIGR00589">
    <property type="entry name" value="ogt"/>
    <property type="match status" value="1"/>
</dbReference>
<gene>
    <name evidence="3" type="ORF">EDC57_2507</name>
</gene>
<dbReference type="GO" id="GO:0006281">
    <property type="term" value="P:DNA repair"/>
    <property type="evidence" value="ECO:0007669"/>
    <property type="project" value="InterPro"/>
</dbReference>
<dbReference type="Proteomes" id="UP000276634">
    <property type="component" value="Unassembled WGS sequence"/>
</dbReference>
<name>A0A3N1XT74_9GAMM</name>
<keyword evidence="3" id="KW-0489">Methyltransferase</keyword>
<dbReference type="InterPro" id="IPR036631">
    <property type="entry name" value="MGMT_N_sf"/>
</dbReference>
<dbReference type="Gene3D" id="1.10.10.10">
    <property type="entry name" value="Winged helix-like DNA-binding domain superfamily/Winged helix DNA-binding domain"/>
    <property type="match status" value="1"/>
</dbReference>
<dbReference type="PANTHER" id="PTHR10815">
    <property type="entry name" value="METHYLATED-DNA--PROTEIN-CYSTEINE METHYLTRANSFERASE"/>
    <property type="match status" value="1"/>
</dbReference>
<dbReference type="GO" id="GO:0032259">
    <property type="term" value="P:methylation"/>
    <property type="evidence" value="ECO:0007669"/>
    <property type="project" value="UniProtKB-KW"/>
</dbReference>
<dbReference type="RefSeq" id="WP_123402212.1">
    <property type="nucleotide sequence ID" value="NZ_RJVI01000003.1"/>
</dbReference>